<sequence length="471" mass="54021">MLAEDISTDLECYGMPQVKTPVLNKLAENGIQYMNAYGTNSICSPSRSNMMVGVHQNIINAQHHRSNREIPLAQPYQPITKYLRDVGYTCILGNKKVRAVGKKIDVNFKHNPLGPWNGETEFGLFDKIGDFQVADQPFFAQVTLHVTHRGGWWNSVSNQSKHKVDPDKVVLPPYYADTKEIREDWAKYLDQMEYMDYEVGLLLEDLESKGMRDNTIIIFIGDNGRCNIRGKGYLFEPGLHLPLIVNWPAGLSGGKKDERLVASVDVAATILEAAGVELPGYMTAKSILNENTKSREYIYSARDLWDEVLEQSRAITTKKYRYIRNNVTNQSYDAHQAYLEFYRPAVHIMRGLFETGKLNDLQASFFKKDKQHEELYDIVNDPFETQNLLNNPDYKFVANEMRGYYDDWNSKNHDHGLDPINWETTVYPGALDVVAWIKKEKPDVIKKMKAGIEPNYGKLANEFKNYHAKKN</sequence>
<dbReference type="CDD" id="cd16027">
    <property type="entry name" value="SGSH"/>
    <property type="match status" value="1"/>
</dbReference>
<gene>
    <name evidence="4" type="ORF">GCM10007028_27270</name>
</gene>
<dbReference type="SUPFAM" id="SSF53649">
    <property type="entry name" value="Alkaline phosphatase-like"/>
    <property type="match status" value="1"/>
</dbReference>
<evidence type="ECO:0000313" key="5">
    <source>
        <dbReference type="Proteomes" id="UP000636004"/>
    </source>
</evidence>
<dbReference type="Pfam" id="PF00884">
    <property type="entry name" value="Sulfatase"/>
    <property type="match status" value="1"/>
</dbReference>
<reference evidence="4" key="2">
    <citation type="submission" date="2020-09" db="EMBL/GenBank/DDBJ databases">
        <authorList>
            <person name="Sun Q."/>
            <person name="Kim S."/>
        </authorList>
    </citation>
    <scope>NUCLEOTIDE SEQUENCE</scope>
    <source>
        <strain evidence="4">KCTC 12710</strain>
    </source>
</reference>
<accession>A0A918VC80</accession>
<dbReference type="EMBL" id="BMWZ01000006">
    <property type="protein sequence ID" value="GGZ87626.1"/>
    <property type="molecule type" value="Genomic_DNA"/>
</dbReference>
<feature type="domain" description="Sulfatase N-terminal" evidence="3">
    <location>
        <begin position="3"/>
        <end position="276"/>
    </location>
</feature>
<dbReference type="InterPro" id="IPR000917">
    <property type="entry name" value="Sulfatase_N"/>
</dbReference>
<evidence type="ECO:0000256" key="1">
    <source>
        <dbReference type="ARBA" id="ARBA00008779"/>
    </source>
</evidence>
<evidence type="ECO:0000313" key="4">
    <source>
        <dbReference type="EMBL" id="GGZ87626.1"/>
    </source>
</evidence>
<proteinExistence type="inferred from homology"/>
<comment type="caution">
    <text evidence="4">The sequence shown here is derived from an EMBL/GenBank/DDBJ whole genome shotgun (WGS) entry which is preliminary data.</text>
</comment>
<dbReference type="Proteomes" id="UP000636004">
    <property type="component" value="Unassembled WGS sequence"/>
</dbReference>
<dbReference type="InterPro" id="IPR017850">
    <property type="entry name" value="Alkaline_phosphatase_core_sf"/>
</dbReference>
<keyword evidence="2" id="KW-0378">Hydrolase</keyword>
<name>A0A918VC80_9FLAO</name>
<dbReference type="PANTHER" id="PTHR42693:SF53">
    <property type="entry name" value="ENDO-4-O-SULFATASE"/>
    <property type="match status" value="1"/>
</dbReference>
<keyword evidence="5" id="KW-1185">Reference proteome</keyword>
<evidence type="ECO:0000256" key="2">
    <source>
        <dbReference type="ARBA" id="ARBA00022801"/>
    </source>
</evidence>
<dbReference type="GO" id="GO:0004065">
    <property type="term" value="F:arylsulfatase activity"/>
    <property type="evidence" value="ECO:0007669"/>
    <property type="project" value="TreeGrafter"/>
</dbReference>
<dbReference type="InterPro" id="IPR050738">
    <property type="entry name" value="Sulfatase"/>
</dbReference>
<organism evidence="4 5">
    <name type="scientific">Algibacter mikhailovii</name>
    <dbReference type="NCBI Taxonomy" id="425498"/>
    <lineage>
        <taxon>Bacteria</taxon>
        <taxon>Pseudomonadati</taxon>
        <taxon>Bacteroidota</taxon>
        <taxon>Flavobacteriia</taxon>
        <taxon>Flavobacteriales</taxon>
        <taxon>Flavobacteriaceae</taxon>
        <taxon>Algibacter</taxon>
    </lineage>
</organism>
<reference evidence="4" key="1">
    <citation type="journal article" date="2014" name="Int. J. Syst. Evol. Microbiol.">
        <title>Complete genome sequence of Corynebacterium casei LMG S-19264T (=DSM 44701T), isolated from a smear-ripened cheese.</title>
        <authorList>
            <consortium name="US DOE Joint Genome Institute (JGI-PGF)"/>
            <person name="Walter F."/>
            <person name="Albersmeier A."/>
            <person name="Kalinowski J."/>
            <person name="Ruckert C."/>
        </authorList>
    </citation>
    <scope>NUCLEOTIDE SEQUENCE</scope>
    <source>
        <strain evidence="4">KCTC 12710</strain>
    </source>
</reference>
<protein>
    <submittedName>
        <fullName evidence="4">Sulfatase</fullName>
    </submittedName>
</protein>
<evidence type="ECO:0000259" key="3">
    <source>
        <dbReference type="Pfam" id="PF00884"/>
    </source>
</evidence>
<dbReference type="PANTHER" id="PTHR42693">
    <property type="entry name" value="ARYLSULFATASE FAMILY MEMBER"/>
    <property type="match status" value="1"/>
</dbReference>
<dbReference type="AlphaFoldDB" id="A0A918VC80"/>
<dbReference type="Gene3D" id="3.40.720.10">
    <property type="entry name" value="Alkaline Phosphatase, subunit A"/>
    <property type="match status" value="1"/>
</dbReference>
<comment type="similarity">
    <text evidence="1">Belongs to the sulfatase family.</text>
</comment>